<feature type="compositionally biased region" description="Polar residues" evidence="3">
    <location>
        <begin position="1620"/>
        <end position="1632"/>
    </location>
</feature>
<feature type="compositionally biased region" description="Low complexity" evidence="3">
    <location>
        <begin position="149"/>
        <end position="162"/>
    </location>
</feature>
<evidence type="ECO:0000313" key="5">
    <source>
        <dbReference type="EMBL" id="ETL81039.1"/>
    </source>
</evidence>
<gene>
    <name evidence="5" type="ORF">L917_18543</name>
</gene>
<feature type="transmembrane region" description="Helical" evidence="4">
    <location>
        <begin position="1290"/>
        <end position="1309"/>
    </location>
</feature>
<evidence type="ECO:0000256" key="2">
    <source>
        <dbReference type="ARBA" id="ARBA00023098"/>
    </source>
</evidence>
<evidence type="ECO:0000256" key="3">
    <source>
        <dbReference type="SAM" id="MobiDB-lite"/>
    </source>
</evidence>
<feature type="transmembrane region" description="Helical" evidence="4">
    <location>
        <begin position="1254"/>
        <end position="1278"/>
    </location>
</feature>
<dbReference type="PANTHER" id="PTHR12187">
    <property type="entry name" value="AGAP000124-PA"/>
    <property type="match status" value="1"/>
</dbReference>
<dbReference type="OrthoDB" id="159395at2759"/>
<keyword evidence="4" id="KW-1133">Transmembrane helix</keyword>
<feature type="region of interest" description="Disordered" evidence="3">
    <location>
        <begin position="143"/>
        <end position="162"/>
    </location>
</feature>
<keyword evidence="2" id="KW-0443">Lipid metabolism</keyword>
<proteinExistence type="predicted"/>
<keyword evidence="4" id="KW-0472">Membrane</keyword>
<evidence type="ECO:0000256" key="1">
    <source>
        <dbReference type="ARBA" id="ARBA00022801"/>
    </source>
</evidence>
<dbReference type="InterPro" id="IPR039034">
    <property type="entry name" value="INPP4"/>
</dbReference>
<evidence type="ECO:0000256" key="4">
    <source>
        <dbReference type="SAM" id="Phobius"/>
    </source>
</evidence>
<sequence>VDLVTSLRPTLTLHHFNINRDHRAPLYSSAALMRRRLLRDGGRRLYAATVLLLAFASTLQAQAMVEEAKVFDSVPAIAALEKHVIELEFEQMTTIARGDVGDDGRSPVVHDPQETEPLLEVQSASSASECSGSAGDAETIEFPQSEDCSQSASVSDAASGSGAENEDAVLGVTLDLGGLEISVGSVDIAVGSGGIDVSAGSAGIAVGAGGVEATVGSGSYGFGVSVGSDCVGATVGSNDLDVSAGSNGLGVSVGSLGLDVSVGSDGIDATVGSHGVDISTGSHGLDVSVGSQDLDVSVGSGGFGATVGSNDLDISTGSNGLGVSVGSQGLDVSVGSDGIDATVGSHGVDISTGSHGLDVSVGSHDLDVPYESGGIGTTVGSNGIDVTVGSREIHIDASSRDIDASVGSQGLHVTTSSSDIDVSVGSRGVHFGASSAHADATVSPNTEYTNLPTVGPNVQVTSTPSSVDVSGGSGNAQVVVGSTDHSVPIKQSAFSYSGERTIVLESTSAPSSNISTTTEETPSPEKSSNFTAASGESAVPTEASSVNDTVSGSYSGSSEVVQVFSLTASNSSSSVSESGSDGWWSGSEYYEPYTSTYCRCKATECQNEYPGESSGSTCESKLSDGSCPAGYKTCVSTDSYKISTSTVTPNSVAEATFTLLAGDIIGAFYNLGEEDPITRKSNWWITISLPSGWRFVAWENTAVEVTLRDDDRYYSLAVRVHSCADVTNSSNCDSDTHRYGFVDVMSLIEGREDLMTSSSRGPMSFVLSKSIVTGVKASSSSVGVSVSLSYESSSGTLKSAATSRRTRELTVIASGSIASTSAADFSALTLATMALPQVRRGRLDSSLVWMEEDTEIMMLSFSTSTIVGPNSANPKVCVDMRSSYCASKGREPTSTVSFGSSTQASYVQGGNPFLNLYADPGETNLNIQSDNATYFCVTNLLPSGVKTNDSWEIRTTFTFQIQVTNVAWTSNEDQEDTNTGFRLPPLSEVVLMDDSDVMGSDCAQTLVHQKTYSKSTLSVYSVMSITFFAVALAGAVLVTRMNGISFSRPTFYNDMTSLSVMMIFILCIVGNAIWISVSTKASSARGTDIYYLLYAISVCFTWTMMTSVCFHWGTVLFHDVGPSGRLLVFVVYVIINVAFYAVQLFGVVSLTDFYKCTYDDYLKNPFYSMRLCSDDYCPDLQPTQWKYAVDNVCKDVSYSDWFFPLHQSAELLIFLTSVALLVLGTFVIQRGVRLIDQSGDIFDDHVVQVMKKSLITYLVVILSIALVLGTSCIINSILHWKNWSINSVVWYVFSIWLPTLVPPIGFLLLQWNPRLHGMNWNPSLHVKDPQLLHRTMSSISEKVESGKFDMSGNGTGLSDGWAGILRFPDTEYNPIGQESVDGTQNVLALAVQLVSPIPLTHACFVELYVAENTSPEGENDVTGEDHYEDLPVLSYRRSSISTFIESGLHQEGILSRRSQSISLLGAGALPTPVPVSNPAAKWSRVGFTETVLPTLVTGNSESSSGVTQIATFLSVLQIPVMPANPLLRFVVYEIPEKASSPSSDGETRESRQLMRASSIQLDERARIARVSGMGMAPPSRPKVFCEFSCACDDMLSADEVNLVARQVSYRNRSPIPTVLSDGTGTESPNVNAANGAATPEVDPSVPRLRVKSMTVSPRQLKENSGFYITKSFQFAEGDEMVIEDMIESPLTNELPRQYLELLVTERADDLARAQAEAAGFEARVKSGLVGNLYDNLIEQIQGENDQTVVQMWLNERVQQRKMYVEALRECHQLCIDRAEEGLNFKASTEKKSLVLRFLPINLHVQDMWVGPTADLRSQRSRRTSPNVRVYPTVTVGAFAAHCFKFRHNGSILSLRATLQKRSLSRVQSDVSDKSVDVVDWTNADIRSTDETRWHLTTRFDMCFSQALTTLVTSFCRQLEYSLQHPSDRTFLRTIDSIGFLFQVESLLSTQGKEIGMLEDFSAAVDALKHVTFVLDTSPPAHLPSTLLNLHMKNTTLPGVVSVRLSKGSTKGTFTVAIGVRCSEDVRASIPSTIRSGGSITVTPVIFTQGINEMQTLANNASAKKTTLQDIINRKSFFVLTRYVEKYKQLAAQRPDAVPTPMSTIAPLLESLEERIATASKRHVVKSKHPKIIQESSHLCRLLGAGRVTSCKSAKDRTGMSVTLEQVRLLSKNHGLPEEFAVRTVSTMRSNGVRLENALKNTGKRQYAFNALQRSLLPDEYKCPEGTYGRGNVS</sequence>
<accession>W2K907</accession>
<dbReference type="VEuPathDB" id="FungiDB:PPTG_05484"/>
<reference evidence="5" key="1">
    <citation type="submission" date="2013-11" db="EMBL/GenBank/DDBJ databases">
        <title>The Genome Sequence of Phytophthora parasitica CHvinca01.</title>
        <authorList>
            <consortium name="The Broad Institute Genomics Platform"/>
            <person name="Russ C."/>
            <person name="Tyler B."/>
            <person name="Panabieres F."/>
            <person name="Shan W."/>
            <person name="Tripathy S."/>
            <person name="Grunwald N."/>
            <person name="Machado M."/>
            <person name="Johnson C.S."/>
            <person name="Arredondo F."/>
            <person name="Hong C."/>
            <person name="Coffey M."/>
            <person name="Young S.K."/>
            <person name="Zeng Q."/>
            <person name="Gargeya S."/>
            <person name="Fitzgerald M."/>
            <person name="Abouelleil A."/>
            <person name="Alvarado L."/>
            <person name="Chapman S.B."/>
            <person name="Gainer-Dewar J."/>
            <person name="Goldberg J."/>
            <person name="Griggs A."/>
            <person name="Gujja S."/>
            <person name="Hansen M."/>
            <person name="Howarth C."/>
            <person name="Imamovic A."/>
            <person name="Ireland A."/>
            <person name="Larimer J."/>
            <person name="McCowan C."/>
            <person name="Murphy C."/>
            <person name="Pearson M."/>
            <person name="Poon T.W."/>
            <person name="Priest M."/>
            <person name="Roberts A."/>
            <person name="Saif S."/>
            <person name="Shea T."/>
            <person name="Sykes S."/>
            <person name="Wortman J."/>
            <person name="Nusbaum C."/>
            <person name="Birren B."/>
        </authorList>
    </citation>
    <scope>NUCLEOTIDE SEQUENCE [LARGE SCALE GENOMIC DNA]</scope>
    <source>
        <strain evidence="5">CHvinca01</strain>
    </source>
</reference>
<feature type="region of interest" description="Disordered" evidence="3">
    <location>
        <begin position="1615"/>
        <end position="1643"/>
    </location>
</feature>
<feature type="non-terminal residue" evidence="5">
    <location>
        <position position="1"/>
    </location>
</feature>
<name>W2K907_PHYNI</name>
<dbReference type="Proteomes" id="UP000054423">
    <property type="component" value="Unassembled WGS sequence"/>
</dbReference>
<feature type="transmembrane region" description="Helical" evidence="4">
    <location>
        <begin position="1058"/>
        <end position="1077"/>
    </location>
</feature>
<feature type="transmembrane region" description="Helical" evidence="4">
    <location>
        <begin position="1017"/>
        <end position="1038"/>
    </location>
</feature>
<feature type="transmembrane region" description="Helical" evidence="4">
    <location>
        <begin position="1126"/>
        <end position="1145"/>
    </location>
</feature>
<keyword evidence="1" id="KW-0378">Hydrolase</keyword>
<protein>
    <recommendedName>
        <fullName evidence="6">Inositol-3,4-bisphosphate 4-phosphatase</fullName>
    </recommendedName>
</protein>
<evidence type="ECO:0008006" key="6">
    <source>
        <dbReference type="Google" id="ProtNLM"/>
    </source>
</evidence>
<feature type="compositionally biased region" description="Low complexity" evidence="3">
    <location>
        <begin position="510"/>
        <end position="528"/>
    </location>
</feature>
<organism evidence="5">
    <name type="scientific">Phytophthora nicotianae</name>
    <name type="common">Potato buckeye rot agent</name>
    <name type="synonym">Phytophthora parasitica</name>
    <dbReference type="NCBI Taxonomy" id="4792"/>
    <lineage>
        <taxon>Eukaryota</taxon>
        <taxon>Sar</taxon>
        <taxon>Stramenopiles</taxon>
        <taxon>Oomycota</taxon>
        <taxon>Peronosporomycetes</taxon>
        <taxon>Peronosporales</taxon>
        <taxon>Peronosporaceae</taxon>
        <taxon>Phytophthora</taxon>
    </lineage>
</organism>
<feature type="transmembrane region" description="Helical" evidence="4">
    <location>
        <begin position="1211"/>
        <end position="1228"/>
    </location>
</feature>
<dbReference type="PANTHER" id="PTHR12187:SF11">
    <property type="entry name" value="PHOSPHATIDYLINOSITOL-3,4-BISPHOSPHATE 4-PHOSPHATASE"/>
    <property type="match status" value="1"/>
</dbReference>
<dbReference type="GO" id="GO:0005737">
    <property type="term" value="C:cytoplasm"/>
    <property type="evidence" value="ECO:0007669"/>
    <property type="project" value="TreeGrafter"/>
</dbReference>
<dbReference type="GO" id="GO:0016316">
    <property type="term" value="F:phosphatidylinositol-3,4-bisphosphate 4-phosphatase activity"/>
    <property type="evidence" value="ECO:0007669"/>
    <property type="project" value="InterPro"/>
</dbReference>
<dbReference type="EMBL" id="KI682572">
    <property type="protein sequence ID" value="ETL81039.1"/>
    <property type="molecule type" value="Genomic_DNA"/>
</dbReference>
<feature type="transmembrane region" description="Helical" evidence="4">
    <location>
        <begin position="1089"/>
        <end position="1114"/>
    </location>
</feature>
<feature type="region of interest" description="Disordered" evidence="3">
    <location>
        <begin position="505"/>
        <end position="552"/>
    </location>
</feature>
<keyword evidence="4" id="KW-0812">Transmembrane</keyword>